<evidence type="ECO:0000259" key="17">
    <source>
        <dbReference type="PROSITE" id="PS50886"/>
    </source>
</evidence>
<dbReference type="FunFam" id="3.50.40.10:FF:000001">
    <property type="entry name" value="Phenylalanine--tRNA ligase beta subunit"/>
    <property type="match status" value="1"/>
</dbReference>
<dbReference type="OrthoDB" id="9805455at2"/>
<evidence type="ECO:0000256" key="2">
    <source>
        <dbReference type="ARBA" id="ARBA00008653"/>
    </source>
</evidence>
<feature type="binding site" evidence="15">
    <location>
        <position position="471"/>
    </location>
    <ligand>
        <name>Mg(2+)</name>
        <dbReference type="ChEBI" id="CHEBI:18420"/>
        <note>shared with alpha subunit</note>
    </ligand>
</feature>
<evidence type="ECO:0000256" key="11">
    <source>
        <dbReference type="ARBA" id="ARBA00022884"/>
    </source>
</evidence>
<dbReference type="SMART" id="SM00874">
    <property type="entry name" value="B5"/>
    <property type="match status" value="1"/>
</dbReference>
<dbReference type="EMBL" id="LSKU01000001">
    <property type="protein sequence ID" value="KXG42910.1"/>
    <property type="molecule type" value="Genomic_DNA"/>
</dbReference>
<feature type="binding site" evidence="15">
    <location>
        <position position="461"/>
    </location>
    <ligand>
        <name>Mg(2+)</name>
        <dbReference type="ChEBI" id="CHEBI:18420"/>
        <note>shared with alpha subunit</note>
    </ligand>
</feature>
<dbReference type="InterPro" id="IPR045060">
    <property type="entry name" value="Phe-tRNA-ligase_IIc_bsu"/>
</dbReference>
<dbReference type="FunFam" id="3.30.56.10:FF:000002">
    <property type="entry name" value="Phenylalanine--tRNA ligase beta subunit"/>
    <property type="match status" value="1"/>
</dbReference>
<gene>
    <name evidence="15" type="primary">pheT</name>
    <name evidence="20" type="ORF">U473_01865</name>
</gene>
<keyword evidence="9 15" id="KW-0067">ATP-binding</keyword>
<evidence type="ECO:0000256" key="3">
    <source>
        <dbReference type="ARBA" id="ARBA00011209"/>
    </source>
</evidence>
<evidence type="ECO:0000313" key="21">
    <source>
        <dbReference type="Proteomes" id="UP000070352"/>
    </source>
</evidence>
<dbReference type="PROSITE" id="PS51483">
    <property type="entry name" value="B5"/>
    <property type="match status" value="1"/>
</dbReference>
<dbReference type="PANTHER" id="PTHR10947">
    <property type="entry name" value="PHENYLALANYL-TRNA SYNTHETASE BETA CHAIN AND LEUCINE-RICH REPEAT-CONTAINING PROTEIN 47"/>
    <property type="match status" value="1"/>
</dbReference>
<name>A0A135L1S6_9BACI</name>
<dbReference type="Pfam" id="PF17759">
    <property type="entry name" value="tRNA_synthFbeta"/>
    <property type="match status" value="1"/>
</dbReference>
<evidence type="ECO:0000256" key="5">
    <source>
        <dbReference type="ARBA" id="ARBA00022555"/>
    </source>
</evidence>
<dbReference type="STRING" id="1413211.U473_01865"/>
<dbReference type="SUPFAM" id="SSF46955">
    <property type="entry name" value="Putative DNA-binding domain"/>
    <property type="match status" value="1"/>
</dbReference>
<dbReference type="Pfam" id="PF03147">
    <property type="entry name" value="FDX-ACB"/>
    <property type="match status" value="1"/>
</dbReference>
<feature type="domain" description="B5" evidence="19">
    <location>
        <begin position="408"/>
        <end position="483"/>
    </location>
</feature>
<dbReference type="Pfam" id="PF03483">
    <property type="entry name" value="B3_4"/>
    <property type="match status" value="1"/>
</dbReference>
<dbReference type="FunFam" id="3.30.930.10:FF:000022">
    <property type="entry name" value="Phenylalanine--tRNA ligase beta subunit"/>
    <property type="match status" value="1"/>
</dbReference>
<dbReference type="Pfam" id="PF01588">
    <property type="entry name" value="tRNA_bind"/>
    <property type="match status" value="1"/>
</dbReference>
<dbReference type="SMART" id="SM00896">
    <property type="entry name" value="FDX-ACB"/>
    <property type="match status" value="1"/>
</dbReference>
<dbReference type="GO" id="GO:0140096">
    <property type="term" value="F:catalytic activity, acting on a protein"/>
    <property type="evidence" value="ECO:0007669"/>
    <property type="project" value="UniProtKB-ARBA"/>
</dbReference>
<dbReference type="Pfam" id="PF03484">
    <property type="entry name" value="B5"/>
    <property type="match status" value="1"/>
</dbReference>
<dbReference type="AlphaFoldDB" id="A0A135L1S6"/>
<feature type="domain" description="TRNA-binding" evidence="17">
    <location>
        <begin position="40"/>
        <end position="155"/>
    </location>
</feature>
<dbReference type="InterPro" id="IPR009061">
    <property type="entry name" value="DNA-bd_dom_put_sf"/>
</dbReference>
<evidence type="ECO:0000259" key="19">
    <source>
        <dbReference type="PROSITE" id="PS51483"/>
    </source>
</evidence>
<dbReference type="GO" id="GO:0005524">
    <property type="term" value="F:ATP binding"/>
    <property type="evidence" value="ECO:0007669"/>
    <property type="project" value="UniProtKB-UniRule"/>
</dbReference>
<keyword evidence="12 15" id="KW-0648">Protein biosynthesis</keyword>
<dbReference type="InterPro" id="IPR005121">
    <property type="entry name" value="Fdx_antiC-bd"/>
</dbReference>
<evidence type="ECO:0000259" key="18">
    <source>
        <dbReference type="PROSITE" id="PS51447"/>
    </source>
</evidence>
<keyword evidence="8 15" id="KW-0547">Nucleotide-binding</keyword>
<dbReference type="SUPFAM" id="SSF55681">
    <property type="entry name" value="Class II aaRS and biotin synthetases"/>
    <property type="match status" value="1"/>
</dbReference>
<evidence type="ECO:0000256" key="4">
    <source>
        <dbReference type="ARBA" id="ARBA00022490"/>
    </source>
</evidence>
<comment type="subunit">
    <text evidence="3 15">Tetramer of two alpha and two beta subunits.</text>
</comment>
<dbReference type="GO" id="GO:0004826">
    <property type="term" value="F:phenylalanine-tRNA ligase activity"/>
    <property type="evidence" value="ECO:0007669"/>
    <property type="project" value="UniProtKB-UniRule"/>
</dbReference>
<keyword evidence="4 15" id="KW-0963">Cytoplasm</keyword>
<keyword evidence="7 15" id="KW-0479">Metal-binding</keyword>
<comment type="cofactor">
    <cofactor evidence="15">
        <name>Mg(2+)</name>
        <dbReference type="ChEBI" id="CHEBI:18420"/>
    </cofactor>
    <text evidence="15">Binds 2 magnesium ions per tetramer.</text>
</comment>
<dbReference type="GO" id="GO:0016740">
    <property type="term" value="F:transferase activity"/>
    <property type="evidence" value="ECO:0007669"/>
    <property type="project" value="UniProtKB-ARBA"/>
</dbReference>
<dbReference type="PROSITE" id="PS51447">
    <property type="entry name" value="FDX_ACB"/>
    <property type="match status" value="1"/>
</dbReference>
<dbReference type="GO" id="GO:0000287">
    <property type="term" value="F:magnesium ion binding"/>
    <property type="evidence" value="ECO:0007669"/>
    <property type="project" value="UniProtKB-UniRule"/>
</dbReference>
<keyword evidence="11 16" id="KW-0694">RNA-binding</keyword>
<organism evidence="20 21">
    <name type="scientific">Tepidibacillus decaturensis</name>
    <dbReference type="NCBI Taxonomy" id="1413211"/>
    <lineage>
        <taxon>Bacteria</taxon>
        <taxon>Bacillati</taxon>
        <taxon>Bacillota</taxon>
        <taxon>Bacilli</taxon>
        <taxon>Bacillales</taxon>
        <taxon>Bacillaceae</taxon>
        <taxon>Tepidibacillus</taxon>
    </lineage>
</organism>
<dbReference type="InterPro" id="IPR041616">
    <property type="entry name" value="PheRS_beta_core"/>
</dbReference>
<comment type="catalytic activity">
    <reaction evidence="14 15">
        <text>tRNA(Phe) + L-phenylalanine + ATP = L-phenylalanyl-tRNA(Phe) + AMP + diphosphate + H(+)</text>
        <dbReference type="Rhea" id="RHEA:19413"/>
        <dbReference type="Rhea" id="RHEA-COMP:9668"/>
        <dbReference type="Rhea" id="RHEA-COMP:9699"/>
        <dbReference type="ChEBI" id="CHEBI:15378"/>
        <dbReference type="ChEBI" id="CHEBI:30616"/>
        <dbReference type="ChEBI" id="CHEBI:33019"/>
        <dbReference type="ChEBI" id="CHEBI:58095"/>
        <dbReference type="ChEBI" id="CHEBI:78442"/>
        <dbReference type="ChEBI" id="CHEBI:78531"/>
        <dbReference type="ChEBI" id="CHEBI:456215"/>
        <dbReference type="EC" id="6.1.1.20"/>
    </reaction>
</comment>
<dbReference type="InterPro" id="IPR020825">
    <property type="entry name" value="Phe-tRNA_synthase-like_B3/B4"/>
</dbReference>
<evidence type="ECO:0000256" key="15">
    <source>
        <dbReference type="HAMAP-Rule" id="MF_00283"/>
    </source>
</evidence>
<comment type="subcellular location">
    <subcellularLocation>
        <location evidence="1 15">Cytoplasm</location>
    </subcellularLocation>
</comment>
<dbReference type="Gene3D" id="2.40.50.140">
    <property type="entry name" value="Nucleic acid-binding proteins"/>
    <property type="match status" value="1"/>
</dbReference>
<evidence type="ECO:0000256" key="9">
    <source>
        <dbReference type="ARBA" id="ARBA00022840"/>
    </source>
</evidence>
<dbReference type="SUPFAM" id="SSF56037">
    <property type="entry name" value="PheT/TilS domain"/>
    <property type="match status" value="1"/>
</dbReference>
<feature type="domain" description="FDX-ACB" evidence="18">
    <location>
        <begin position="711"/>
        <end position="804"/>
    </location>
</feature>
<keyword evidence="5 16" id="KW-0820">tRNA-binding</keyword>
<evidence type="ECO:0000256" key="14">
    <source>
        <dbReference type="ARBA" id="ARBA00049255"/>
    </source>
</evidence>
<dbReference type="CDD" id="cd00769">
    <property type="entry name" value="PheRS_beta_core"/>
    <property type="match status" value="1"/>
</dbReference>
<dbReference type="SUPFAM" id="SSF50249">
    <property type="entry name" value="Nucleic acid-binding proteins"/>
    <property type="match status" value="1"/>
</dbReference>
<dbReference type="PANTHER" id="PTHR10947:SF0">
    <property type="entry name" value="PHENYLALANINE--TRNA LIGASE BETA SUBUNIT"/>
    <property type="match status" value="1"/>
</dbReference>
<evidence type="ECO:0000256" key="6">
    <source>
        <dbReference type="ARBA" id="ARBA00022598"/>
    </source>
</evidence>
<dbReference type="NCBIfam" id="NF045760">
    <property type="entry name" value="YtpR"/>
    <property type="match status" value="1"/>
</dbReference>
<dbReference type="FunFam" id="3.30.70.380:FF:000001">
    <property type="entry name" value="Phenylalanine--tRNA ligase beta subunit"/>
    <property type="match status" value="1"/>
</dbReference>
<dbReference type="Gene3D" id="3.30.930.10">
    <property type="entry name" value="Bira Bifunctional Protein, Domain 2"/>
    <property type="match status" value="1"/>
</dbReference>
<dbReference type="EC" id="6.1.1.20" evidence="15"/>
<evidence type="ECO:0000256" key="12">
    <source>
        <dbReference type="ARBA" id="ARBA00022917"/>
    </source>
</evidence>
<dbReference type="HAMAP" id="MF_00283">
    <property type="entry name" value="Phe_tRNA_synth_beta1"/>
    <property type="match status" value="1"/>
</dbReference>
<evidence type="ECO:0000256" key="8">
    <source>
        <dbReference type="ARBA" id="ARBA00022741"/>
    </source>
</evidence>
<reference evidence="20 21" key="1">
    <citation type="submission" date="2016-02" db="EMBL/GenBank/DDBJ databases">
        <title>Draft Genome for Tepidibacillus decaturensis nov. sp. Strain Z9, an Anaerobic, Moderately Thermophilic and Heterotrophic Bacterium from Deep Subsurface of the Illinois Basin, USA.</title>
        <authorList>
            <person name="Dong Y."/>
            <person name="Chang J.Y."/>
            <person name="Sanford R."/>
            <person name="Fouke B.W."/>
        </authorList>
    </citation>
    <scope>NUCLEOTIDE SEQUENCE [LARGE SCALE GENOMIC DNA]</scope>
    <source>
        <strain evidence="20 21">Z9</strain>
    </source>
</reference>
<dbReference type="FunFam" id="2.40.50.140:FF:000045">
    <property type="entry name" value="Phenylalanine--tRNA ligase beta subunit"/>
    <property type="match status" value="1"/>
</dbReference>
<dbReference type="RefSeq" id="WP_068722805.1">
    <property type="nucleotide sequence ID" value="NZ_LSKU01000001.1"/>
</dbReference>
<dbReference type="CDD" id="cd02796">
    <property type="entry name" value="tRNA_bind_bactPheRS"/>
    <property type="match status" value="1"/>
</dbReference>
<dbReference type="NCBIfam" id="TIGR00472">
    <property type="entry name" value="pheT_bact"/>
    <property type="match status" value="1"/>
</dbReference>
<dbReference type="GO" id="GO:0009328">
    <property type="term" value="C:phenylalanine-tRNA ligase complex"/>
    <property type="evidence" value="ECO:0007669"/>
    <property type="project" value="TreeGrafter"/>
</dbReference>
<feature type="binding site" evidence="15">
    <location>
        <position position="470"/>
    </location>
    <ligand>
        <name>Mg(2+)</name>
        <dbReference type="ChEBI" id="CHEBI:18420"/>
        <note>shared with alpha subunit</note>
    </ligand>
</feature>
<evidence type="ECO:0000256" key="10">
    <source>
        <dbReference type="ARBA" id="ARBA00022842"/>
    </source>
</evidence>
<comment type="caution">
    <text evidence="20">The sequence shown here is derived from an EMBL/GenBank/DDBJ whole genome shotgun (WGS) entry which is preliminary data.</text>
</comment>
<dbReference type="InterPro" id="IPR033714">
    <property type="entry name" value="tRNA_bind_bactPheRS"/>
</dbReference>
<dbReference type="InterPro" id="IPR004532">
    <property type="entry name" value="Phe-tRNA-ligase_IIc_bsu_bact"/>
</dbReference>
<comment type="similarity">
    <text evidence="2 15">Belongs to the phenylalanyl-tRNA synthetase beta subunit family. Type 1 subfamily.</text>
</comment>
<keyword evidence="6 15" id="KW-0436">Ligase</keyword>
<dbReference type="InterPro" id="IPR045864">
    <property type="entry name" value="aa-tRNA-synth_II/BPL/LPL"/>
</dbReference>
<dbReference type="SUPFAM" id="SSF54991">
    <property type="entry name" value="Anticodon-binding domain of PheRS"/>
    <property type="match status" value="1"/>
</dbReference>
<evidence type="ECO:0000256" key="7">
    <source>
        <dbReference type="ARBA" id="ARBA00022723"/>
    </source>
</evidence>
<dbReference type="InterPro" id="IPR036690">
    <property type="entry name" value="Fdx_antiC-bd_sf"/>
</dbReference>
<dbReference type="Gene3D" id="3.30.56.10">
    <property type="match status" value="2"/>
</dbReference>
<dbReference type="PROSITE" id="PS50886">
    <property type="entry name" value="TRBD"/>
    <property type="match status" value="1"/>
</dbReference>
<evidence type="ECO:0000256" key="16">
    <source>
        <dbReference type="PROSITE-ProRule" id="PRU00209"/>
    </source>
</evidence>
<dbReference type="Proteomes" id="UP000070352">
    <property type="component" value="Unassembled WGS sequence"/>
</dbReference>
<dbReference type="Gene3D" id="3.50.40.10">
    <property type="entry name" value="Phenylalanyl-trna Synthetase, Chain B, domain 3"/>
    <property type="match status" value="1"/>
</dbReference>
<keyword evidence="10 15" id="KW-0460">Magnesium</keyword>
<evidence type="ECO:0000313" key="20">
    <source>
        <dbReference type="EMBL" id="KXG42910.1"/>
    </source>
</evidence>
<feature type="binding site" evidence="15">
    <location>
        <position position="467"/>
    </location>
    <ligand>
        <name>Mg(2+)</name>
        <dbReference type="ChEBI" id="CHEBI:18420"/>
        <note>shared with alpha subunit</note>
    </ligand>
</feature>
<dbReference type="InterPro" id="IPR005146">
    <property type="entry name" value="B3/B4_tRNA-bd"/>
</dbReference>
<keyword evidence="13 15" id="KW-0030">Aminoacyl-tRNA synthetase</keyword>
<protein>
    <recommendedName>
        <fullName evidence="15">Phenylalanine--tRNA ligase beta subunit</fullName>
        <ecNumber evidence="15">6.1.1.20</ecNumber>
    </recommendedName>
    <alternativeName>
        <fullName evidence="15">Phenylalanyl-tRNA synthetase beta subunit</fullName>
        <shortName evidence="15">PheRS</shortName>
    </alternativeName>
</protein>
<dbReference type="GO" id="GO:0006432">
    <property type="term" value="P:phenylalanyl-tRNA aminoacylation"/>
    <property type="evidence" value="ECO:0007669"/>
    <property type="project" value="UniProtKB-UniRule"/>
</dbReference>
<sequence length="805" mass="90650">MRVSYQWLSQYVDIQDIDPYELAEKLTRSGVAVDLVEKSNPALEKVVIGYVVEREQHPNAEKLSLCKVDVGQGEPLQIICGAANVAQGQKVPVALVGATLPGDIKIKKAKLRGVDSEGMICSAKELGMNEKLLSKEKTEGILVLSDDAKIGEPIEPLLGFNDYILELDLTPNRSDCLNMIGVAYEVAAILDRNIKLPEINLENNIDQNHPVQIKIESPEACPHYAARLVKNVKISDSPQWMQNRLIAAGIRPINNVVDITNFVMLEYGQPLHAFDFEKLDQAKVVVRMAKPNEKIVTLDDQERELDEQMLLITDGVKPIAIAGVMGAANSEVTKNTTQILLESAYFKGFSIRSTSKKLGLRSEASMRFEKGVDPNRIYAALNRAAALLVEYAGGSIEGGITEEKLEQPTELMIPLKPDRINQILGTELNVQEMVAIMKRLGFSVEEETSGLRVIIPTRRPDVTIEADLIEEIARIYGYDHIPTTLPIGEYIQGGLTKKQKLRRMIKNLLEVSGLQEVISYTFIGESQLDILQGLANQPRPISLAMPMSEERQFLRTQLLPQLLEIAKYNVNRRNHNIRIYEIGATFISNEIHLTELPSERWTVAGFMMGSLPIHWQSKEHNIDFYEVKGVLEHLFISLGLRNVEYQAVRAKGFHPGRTAEIKIGEKIIGYIGQIHPEVQTQYDLDECYGFELDLNTILELADIEIEYQPLPKYPAIQRDIAVVVDKNVESSSLMDTIYENGRELLEDLTLFDVYMSEQLGEDKKSIAFSLIYRSPERTLTDEEVAKRHGQILEQLKEKYHAELRK</sequence>
<dbReference type="SMART" id="SM00873">
    <property type="entry name" value="B3_4"/>
    <property type="match status" value="1"/>
</dbReference>
<dbReference type="Gene3D" id="3.30.70.380">
    <property type="entry name" value="Ferrodoxin-fold anticodon-binding domain"/>
    <property type="match status" value="1"/>
</dbReference>
<evidence type="ECO:0000256" key="1">
    <source>
        <dbReference type="ARBA" id="ARBA00004496"/>
    </source>
</evidence>
<evidence type="ECO:0000256" key="13">
    <source>
        <dbReference type="ARBA" id="ARBA00023146"/>
    </source>
</evidence>
<dbReference type="InterPro" id="IPR005147">
    <property type="entry name" value="tRNA_synthase_B5-dom"/>
</dbReference>
<dbReference type="InterPro" id="IPR002547">
    <property type="entry name" value="tRNA-bd_dom"/>
</dbReference>
<dbReference type="GO" id="GO:0000049">
    <property type="term" value="F:tRNA binding"/>
    <property type="evidence" value="ECO:0007669"/>
    <property type="project" value="UniProtKB-UniRule"/>
</dbReference>
<accession>A0A135L1S6</accession>
<proteinExistence type="inferred from homology"/>
<dbReference type="InterPro" id="IPR012340">
    <property type="entry name" value="NA-bd_OB-fold"/>
</dbReference>
<keyword evidence="21" id="KW-1185">Reference proteome</keyword>